<organism evidence="1">
    <name type="scientific">Arundo donax</name>
    <name type="common">Giant reed</name>
    <name type="synonym">Donax arundinaceus</name>
    <dbReference type="NCBI Taxonomy" id="35708"/>
    <lineage>
        <taxon>Eukaryota</taxon>
        <taxon>Viridiplantae</taxon>
        <taxon>Streptophyta</taxon>
        <taxon>Embryophyta</taxon>
        <taxon>Tracheophyta</taxon>
        <taxon>Spermatophyta</taxon>
        <taxon>Magnoliopsida</taxon>
        <taxon>Liliopsida</taxon>
        <taxon>Poales</taxon>
        <taxon>Poaceae</taxon>
        <taxon>PACMAD clade</taxon>
        <taxon>Arundinoideae</taxon>
        <taxon>Arundineae</taxon>
        <taxon>Arundo</taxon>
    </lineage>
</organism>
<reference evidence="1" key="1">
    <citation type="submission" date="2014-09" db="EMBL/GenBank/DDBJ databases">
        <authorList>
            <person name="Magalhaes I.L.F."/>
            <person name="Oliveira U."/>
            <person name="Santos F.R."/>
            <person name="Vidigal T.H.D.A."/>
            <person name="Brescovit A.D."/>
            <person name="Santos A.J."/>
        </authorList>
    </citation>
    <scope>NUCLEOTIDE SEQUENCE</scope>
    <source>
        <tissue evidence="1">Shoot tissue taken approximately 20 cm above the soil surface</tissue>
    </source>
</reference>
<protein>
    <submittedName>
        <fullName evidence="1">Uncharacterized protein</fullName>
    </submittedName>
</protein>
<sequence>MEELADPPSSVTMAWSERRGTTSTLLRATRTTAREVPSPWGSIWAQRATGGRAWASSSSRRRTGLCSSCCWVSLVPHGSHGSFPRRRARGV</sequence>
<dbReference type="EMBL" id="GBRH01260968">
    <property type="protein sequence ID" value="JAD36927.1"/>
    <property type="molecule type" value="Transcribed_RNA"/>
</dbReference>
<evidence type="ECO:0000313" key="1">
    <source>
        <dbReference type="EMBL" id="JAD36927.1"/>
    </source>
</evidence>
<reference evidence="1" key="2">
    <citation type="journal article" date="2015" name="Data Brief">
        <title>Shoot transcriptome of the giant reed, Arundo donax.</title>
        <authorList>
            <person name="Barrero R.A."/>
            <person name="Guerrero F.D."/>
            <person name="Moolhuijzen P."/>
            <person name="Goolsby J.A."/>
            <person name="Tidwell J."/>
            <person name="Bellgard S.E."/>
            <person name="Bellgard M.I."/>
        </authorList>
    </citation>
    <scope>NUCLEOTIDE SEQUENCE</scope>
    <source>
        <tissue evidence="1">Shoot tissue taken approximately 20 cm above the soil surface</tissue>
    </source>
</reference>
<dbReference type="AlphaFoldDB" id="A0A0A8ZQ15"/>
<accession>A0A0A8ZQ15</accession>
<name>A0A0A8ZQ15_ARUDO</name>
<proteinExistence type="predicted"/>